<reference evidence="1" key="1">
    <citation type="submission" date="2022-07" db="EMBL/GenBank/DDBJ databases">
        <authorList>
            <person name="Macas J."/>
            <person name="Novak P."/>
            <person name="Neumann P."/>
        </authorList>
    </citation>
    <scope>NUCLEOTIDE SEQUENCE</scope>
</reference>
<gene>
    <name evidence="1" type="ORF">CEURO_LOCUS10074</name>
</gene>
<sequence length="105" mass="11994">MEIKSNALYCEEIHRQFGFHDCVAVDSVGLSGGPCLLWREQVEVTIKTVANTYIDAIIRFGSDGPVWCYTGYYGFPERSRRRESWELIHSLSRASNELWLVTGGF</sequence>
<dbReference type="OrthoDB" id="1303575at2759"/>
<dbReference type="EMBL" id="CAMAPE010000019">
    <property type="protein sequence ID" value="CAH9087494.1"/>
    <property type="molecule type" value="Genomic_DNA"/>
</dbReference>
<evidence type="ECO:0000313" key="2">
    <source>
        <dbReference type="Proteomes" id="UP001152484"/>
    </source>
</evidence>
<accession>A0A9P0Z682</accession>
<dbReference type="AlphaFoldDB" id="A0A9P0Z682"/>
<evidence type="ECO:0000313" key="1">
    <source>
        <dbReference type="EMBL" id="CAH9087494.1"/>
    </source>
</evidence>
<protein>
    <submittedName>
        <fullName evidence="1">Uncharacterized protein</fullName>
    </submittedName>
</protein>
<name>A0A9P0Z682_CUSEU</name>
<keyword evidence="2" id="KW-1185">Reference proteome</keyword>
<comment type="caution">
    <text evidence="1">The sequence shown here is derived from an EMBL/GenBank/DDBJ whole genome shotgun (WGS) entry which is preliminary data.</text>
</comment>
<proteinExistence type="predicted"/>
<organism evidence="1 2">
    <name type="scientific">Cuscuta europaea</name>
    <name type="common">European dodder</name>
    <dbReference type="NCBI Taxonomy" id="41803"/>
    <lineage>
        <taxon>Eukaryota</taxon>
        <taxon>Viridiplantae</taxon>
        <taxon>Streptophyta</taxon>
        <taxon>Embryophyta</taxon>
        <taxon>Tracheophyta</taxon>
        <taxon>Spermatophyta</taxon>
        <taxon>Magnoliopsida</taxon>
        <taxon>eudicotyledons</taxon>
        <taxon>Gunneridae</taxon>
        <taxon>Pentapetalae</taxon>
        <taxon>asterids</taxon>
        <taxon>lamiids</taxon>
        <taxon>Solanales</taxon>
        <taxon>Convolvulaceae</taxon>
        <taxon>Cuscuteae</taxon>
        <taxon>Cuscuta</taxon>
        <taxon>Cuscuta subgen. Cuscuta</taxon>
    </lineage>
</organism>
<dbReference type="Proteomes" id="UP001152484">
    <property type="component" value="Unassembled WGS sequence"/>
</dbReference>